<evidence type="ECO:0000313" key="1">
    <source>
        <dbReference type="EMBL" id="MEH2555469.1"/>
    </source>
</evidence>
<name>A0ABU8BAB0_9BRAD</name>
<evidence type="ECO:0000313" key="2">
    <source>
        <dbReference type="Proteomes" id="UP001364224"/>
    </source>
</evidence>
<reference evidence="1 2" key="1">
    <citation type="submission" date="2024-02" db="EMBL/GenBank/DDBJ databases">
        <title>Adaptive strategies in a cosmopolitan and abundant soil bacterium.</title>
        <authorList>
            <person name="Carini P."/>
        </authorList>
    </citation>
    <scope>NUCLEOTIDE SEQUENCE [LARGE SCALE GENOMIC DNA]</scope>
    <source>
        <strain evidence="1 2">AZCC 1608</strain>
    </source>
</reference>
<gene>
    <name evidence="1" type="ORF">V1286_002998</name>
</gene>
<accession>A0ABU8BAB0</accession>
<protein>
    <submittedName>
        <fullName evidence="1">Uncharacterized protein</fullName>
    </submittedName>
</protein>
<keyword evidence="2" id="KW-1185">Reference proteome</keyword>
<organism evidence="1 2">
    <name type="scientific">Bradyrhizobium algeriense</name>
    <dbReference type="NCBI Taxonomy" id="634784"/>
    <lineage>
        <taxon>Bacteria</taxon>
        <taxon>Pseudomonadati</taxon>
        <taxon>Pseudomonadota</taxon>
        <taxon>Alphaproteobacteria</taxon>
        <taxon>Hyphomicrobiales</taxon>
        <taxon>Nitrobacteraceae</taxon>
        <taxon>Bradyrhizobium</taxon>
    </lineage>
</organism>
<dbReference type="Proteomes" id="UP001364224">
    <property type="component" value="Unassembled WGS sequence"/>
</dbReference>
<sequence>MGHKRLLEARFSPVSGHYQLDSATIGVASMRHTPSCQGLLA</sequence>
<proteinExistence type="predicted"/>
<comment type="caution">
    <text evidence="1">The sequence shown here is derived from an EMBL/GenBank/DDBJ whole genome shotgun (WGS) entry which is preliminary data.</text>
</comment>
<dbReference type="EMBL" id="JAZHRV010000001">
    <property type="protein sequence ID" value="MEH2555469.1"/>
    <property type="molecule type" value="Genomic_DNA"/>
</dbReference>